<dbReference type="Gene3D" id="3.40.50.720">
    <property type="entry name" value="NAD(P)-binding Rossmann-like Domain"/>
    <property type="match status" value="1"/>
</dbReference>
<protein>
    <submittedName>
        <fullName evidence="5">Alcohol dehydrogenase zinc-binding domain protein</fullName>
    </submittedName>
</protein>
<dbReference type="PANTHER" id="PTHR43401">
    <property type="entry name" value="L-THREONINE 3-DEHYDROGENASE"/>
    <property type="match status" value="1"/>
</dbReference>
<dbReference type="InterPro" id="IPR036291">
    <property type="entry name" value="NAD(P)-bd_dom_sf"/>
</dbReference>
<dbReference type="SUPFAM" id="SSF50129">
    <property type="entry name" value="GroES-like"/>
    <property type="match status" value="1"/>
</dbReference>
<sequence>MRALSFNAPDDVTLVETPTPEPGPGEALVRIEASAICGSELHARPGENPGHEAAGVVEQAPAGSGFAVGERVGISAVTGCGSCSWCRSGVQLYCTVDRRMHTAMHADRVAVPASALRRVPEGTPARDAVLISGDALGVPVRALRRAPSHAGERVLVLGAGPVGLGHVLVRAHAGAEVVVVEPSAYRRELALRLGATTALEPGEATGAAPALAIECTGIPACIQQALALVEPGGTVLQSGICRSVEVSPTATFVAREVTYTGAWYYADEDYPEIVRLYEQGLPAERLITHDFGAEEISAAYRAFVSKDSGKVVLDWTA</sequence>
<evidence type="ECO:0000313" key="6">
    <source>
        <dbReference type="Proteomes" id="UP000008229"/>
    </source>
</evidence>
<dbReference type="PANTHER" id="PTHR43401:SF2">
    <property type="entry name" value="L-THREONINE 3-DEHYDROGENASE"/>
    <property type="match status" value="1"/>
</dbReference>
<dbReference type="Pfam" id="PF08240">
    <property type="entry name" value="ADH_N"/>
    <property type="match status" value="1"/>
</dbReference>
<evidence type="ECO:0000313" key="5">
    <source>
        <dbReference type="EMBL" id="ADB50367.1"/>
    </source>
</evidence>
<evidence type="ECO:0000256" key="2">
    <source>
        <dbReference type="SAM" id="MobiDB-lite"/>
    </source>
</evidence>
<dbReference type="GO" id="GO:0016491">
    <property type="term" value="F:oxidoreductase activity"/>
    <property type="evidence" value="ECO:0007669"/>
    <property type="project" value="UniProtKB-KW"/>
</dbReference>
<dbReference type="SUPFAM" id="SSF51735">
    <property type="entry name" value="NAD(P)-binding Rossmann-fold domains"/>
    <property type="match status" value="1"/>
</dbReference>
<evidence type="ECO:0000256" key="1">
    <source>
        <dbReference type="ARBA" id="ARBA00023002"/>
    </source>
</evidence>
<keyword evidence="1" id="KW-0560">Oxidoreductase</keyword>
<dbReference type="KEGG" id="cwo:Cwoe_1941"/>
<dbReference type="Gene3D" id="3.90.180.10">
    <property type="entry name" value="Medium-chain alcohol dehydrogenases, catalytic domain"/>
    <property type="match status" value="1"/>
</dbReference>
<feature type="domain" description="Alcohol dehydrogenase-like N-terminal" evidence="4">
    <location>
        <begin position="23"/>
        <end position="120"/>
    </location>
</feature>
<dbReference type="HOGENOM" id="CLU_026673_11_5_11"/>
<dbReference type="STRING" id="469383.Cwoe_1941"/>
<dbReference type="InterPro" id="IPR050129">
    <property type="entry name" value="Zn_alcohol_dh"/>
</dbReference>
<dbReference type="InterPro" id="IPR013154">
    <property type="entry name" value="ADH-like_N"/>
</dbReference>
<dbReference type="OrthoDB" id="9797931at2"/>
<name>D3F387_CONWI</name>
<dbReference type="eggNOG" id="COG1063">
    <property type="taxonomic scope" value="Bacteria"/>
</dbReference>
<dbReference type="RefSeq" id="WP_012933418.1">
    <property type="nucleotide sequence ID" value="NC_013739.1"/>
</dbReference>
<evidence type="ECO:0000259" key="3">
    <source>
        <dbReference type="Pfam" id="PF00107"/>
    </source>
</evidence>
<dbReference type="Pfam" id="PF00107">
    <property type="entry name" value="ADH_zinc_N"/>
    <property type="match status" value="1"/>
</dbReference>
<feature type="domain" description="Alcohol dehydrogenase-like C-terminal" evidence="3">
    <location>
        <begin position="161"/>
        <end position="278"/>
    </location>
</feature>
<dbReference type="InterPro" id="IPR013149">
    <property type="entry name" value="ADH-like_C"/>
</dbReference>
<reference evidence="5 6" key="1">
    <citation type="journal article" date="2010" name="Stand. Genomic Sci.">
        <title>Complete genome sequence of Conexibacter woesei type strain (ID131577).</title>
        <authorList>
            <person name="Pukall R."/>
            <person name="Lapidus A."/>
            <person name="Glavina Del Rio T."/>
            <person name="Copeland A."/>
            <person name="Tice H."/>
            <person name="Cheng J.-F."/>
            <person name="Lucas S."/>
            <person name="Chen F."/>
            <person name="Nolan M."/>
            <person name="Bruce D."/>
            <person name="Goodwin L."/>
            <person name="Pitluck S."/>
            <person name="Mavromatis K."/>
            <person name="Ivanova N."/>
            <person name="Ovchinnikova G."/>
            <person name="Pati A."/>
            <person name="Chen A."/>
            <person name="Palaniappan K."/>
            <person name="Land M."/>
            <person name="Hauser L."/>
            <person name="Chang Y.-J."/>
            <person name="Jeffries C.D."/>
            <person name="Chain P."/>
            <person name="Meincke L."/>
            <person name="Sims D."/>
            <person name="Brettin T."/>
            <person name="Detter J.C."/>
            <person name="Rohde M."/>
            <person name="Goeker M."/>
            <person name="Bristow J."/>
            <person name="Eisen J.A."/>
            <person name="Markowitz V."/>
            <person name="Kyrpides N.C."/>
            <person name="Klenk H.-P."/>
            <person name="Hugenholtz P."/>
        </authorList>
    </citation>
    <scope>NUCLEOTIDE SEQUENCE [LARGE SCALE GENOMIC DNA]</scope>
    <source>
        <strain evidence="6">DSM 14684 / CIP 108061 / JCM 11494 / NBRC 100937 / ID131577</strain>
    </source>
</reference>
<feature type="region of interest" description="Disordered" evidence="2">
    <location>
        <begin position="1"/>
        <end position="24"/>
    </location>
</feature>
<gene>
    <name evidence="5" type="ordered locus">Cwoe_1941</name>
</gene>
<dbReference type="AlphaFoldDB" id="D3F387"/>
<evidence type="ECO:0000259" key="4">
    <source>
        <dbReference type="Pfam" id="PF08240"/>
    </source>
</evidence>
<proteinExistence type="predicted"/>
<organism evidence="5 6">
    <name type="scientific">Conexibacter woesei (strain DSM 14684 / CCUG 47730 / CIP 108061 / JCM 11494 / NBRC 100937 / ID131577)</name>
    <dbReference type="NCBI Taxonomy" id="469383"/>
    <lineage>
        <taxon>Bacteria</taxon>
        <taxon>Bacillati</taxon>
        <taxon>Actinomycetota</taxon>
        <taxon>Thermoleophilia</taxon>
        <taxon>Solirubrobacterales</taxon>
        <taxon>Conexibacteraceae</taxon>
        <taxon>Conexibacter</taxon>
    </lineage>
</organism>
<reference evidence="6" key="2">
    <citation type="submission" date="2010-01" db="EMBL/GenBank/DDBJ databases">
        <title>The complete genome of Conexibacter woesei DSM 14684.</title>
        <authorList>
            <consortium name="US DOE Joint Genome Institute (JGI-PGF)"/>
            <person name="Lucas S."/>
            <person name="Copeland A."/>
            <person name="Lapidus A."/>
            <person name="Glavina del Rio T."/>
            <person name="Dalin E."/>
            <person name="Tice H."/>
            <person name="Bruce D."/>
            <person name="Goodwin L."/>
            <person name="Pitluck S."/>
            <person name="Kyrpides N."/>
            <person name="Mavromatis K."/>
            <person name="Ivanova N."/>
            <person name="Mikhailova N."/>
            <person name="Chertkov O."/>
            <person name="Brettin T."/>
            <person name="Detter J.C."/>
            <person name="Han C."/>
            <person name="Larimer F."/>
            <person name="Land M."/>
            <person name="Hauser L."/>
            <person name="Markowitz V."/>
            <person name="Cheng J.-F."/>
            <person name="Hugenholtz P."/>
            <person name="Woyke T."/>
            <person name="Wu D."/>
            <person name="Pukall R."/>
            <person name="Steenblock K."/>
            <person name="Schneider S."/>
            <person name="Klenk H.-P."/>
            <person name="Eisen J.A."/>
        </authorList>
    </citation>
    <scope>NUCLEOTIDE SEQUENCE [LARGE SCALE GENOMIC DNA]</scope>
    <source>
        <strain evidence="6">DSM 14684 / CIP 108061 / JCM 11494 / NBRC 100937 / ID131577</strain>
    </source>
</reference>
<keyword evidence="6" id="KW-1185">Reference proteome</keyword>
<dbReference type="Proteomes" id="UP000008229">
    <property type="component" value="Chromosome"/>
</dbReference>
<dbReference type="EMBL" id="CP001854">
    <property type="protein sequence ID" value="ADB50367.1"/>
    <property type="molecule type" value="Genomic_DNA"/>
</dbReference>
<dbReference type="InterPro" id="IPR011032">
    <property type="entry name" value="GroES-like_sf"/>
</dbReference>
<accession>D3F387</accession>